<evidence type="ECO:0000256" key="5">
    <source>
        <dbReference type="SAM" id="Phobius"/>
    </source>
</evidence>
<dbReference type="AlphaFoldDB" id="A0A6J8CLH5"/>
<evidence type="ECO:0000259" key="7">
    <source>
        <dbReference type="Pfam" id="PF02931"/>
    </source>
</evidence>
<accession>A0A6J8CLH5</accession>
<keyword evidence="2 5" id="KW-0812">Transmembrane</keyword>
<dbReference type="Gene3D" id="1.20.58.390">
    <property type="entry name" value="Neurotransmitter-gated ion-channel transmembrane domain"/>
    <property type="match status" value="1"/>
</dbReference>
<evidence type="ECO:0000256" key="4">
    <source>
        <dbReference type="ARBA" id="ARBA00023136"/>
    </source>
</evidence>
<dbReference type="PANTHER" id="PTHR18945">
    <property type="entry name" value="NEUROTRANSMITTER GATED ION CHANNEL"/>
    <property type="match status" value="1"/>
</dbReference>
<dbReference type="Gene3D" id="2.70.170.10">
    <property type="entry name" value="Neurotransmitter-gated ion-channel ligand-binding domain"/>
    <property type="match status" value="1"/>
</dbReference>
<dbReference type="PRINTS" id="PR00252">
    <property type="entry name" value="NRIONCHANNEL"/>
</dbReference>
<dbReference type="InterPro" id="IPR006202">
    <property type="entry name" value="Neur_chan_lig-bd"/>
</dbReference>
<evidence type="ECO:0000256" key="3">
    <source>
        <dbReference type="ARBA" id="ARBA00022989"/>
    </source>
</evidence>
<dbReference type="EMBL" id="CACVKT020005595">
    <property type="protein sequence ID" value="CAC5395892.1"/>
    <property type="molecule type" value="Genomic_DNA"/>
</dbReference>
<evidence type="ECO:0000256" key="2">
    <source>
        <dbReference type="ARBA" id="ARBA00022692"/>
    </source>
</evidence>
<feature type="domain" description="Neurotransmitter-gated ion-channel ligand-binding" evidence="7">
    <location>
        <begin position="28"/>
        <end position="230"/>
    </location>
</feature>
<dbReference type="Pfam" id="PF02931">
    <property type="entry name" value="Neur_chan_LBD"/>
    <property type="match status" value="1"/>
</dbReference>
<dbReference type="CDD" id="cd19051">
    <property type="entry name" value="LGIC_TM_cation"/>
    <property type="match status" value="1"/>
</dbReference>
<keyword evidence="6" id="KW-0732">Signal</keyword>
<dbReference type="SUPFAM" id="SSF63712">
    <property type="entry name" value="Nicotinic receptor ligand binding domain-like"/>
    <property type="match status" value="1"/>
</dbReference>
<dbReference type="InterPro" id="IPR006201">
    <property type="entry name" value="Neur_channel"/>
</dbReference>
<feature type="signal peptide" evidence="6">
    <location>
        <begin position="1"/>
        <end position="19"/>
    </location>
</feature>
<dbReference type="InterPro" id="IPR036719">
    <property type="entry name" value="Neuro-gated_channel_TM_sf"/>
</dbReference>
<evidence type="ECO:0000256" key="1">
    <source>
        <dbReference type="ARBA" id="ARBA00004141"/>
    </source>
</evidence>
<name>A0A6J8CLH5_MYTCO</name>
<evidence type="ECO:0000256" key="6">
    <source>
        <dbReference type="SAM" id="SignalP"/>
    </source>
</evidence>
<keyword evidence="3 5" id="KW-1133">Transmembrane helix</keyword>
<evidence type="ECO:0000313" key="9">
    <source>
        <dbReference type="Proteomes" id="UP000507470"/>
    </source>
</evidence>
<dbReference type="SUPFAM" id="SSF90112">
    <property type="entry name" value="Neurotransmitter-gated ion-channel transmembrane pore"/>
    <property type="match status" value="1"/>
</dbReference>
<feature type="transmembrane region" description="Helical" evidence="5">
    <location>
        <begin position="264"/>
        <end position="281"/>
    </location>
</feature>
<dbReference type="InterPro" id="IPR036734">
    <property type="entry name" value="Neur_chan_lig-bd_sf"/>
</dbReference>
<dbReference type="Proteomes" id="UP000507470">
    <property type="component" value="Unassembled WGS sequence"/>
</dbReference>
<comment type="subcellular location">
    <subcellularLocation>
        <location evidence="1">Membrane</location>
        <topology evidence="1">Multi-pass membrane protein</topology>
    </subcellularLocation>
</comment>
<dbReference type="GO" id="GO:0005230">
    <property type="term" value="F:extracellular ligand-gated monoatomic ion channel activity"/>
    <property type="evidence" value="ECO:0007669"/>
    <property type="project" value="InterPro"/>
</dbReference>
<dbReference type="GO" id="GO:0004888">
    <property type="term" value="F:transmembrane signaling receptor activity"/>
    <property type="evidence" value="ECO:0007669"/>
    <property type="project" value="InterPro"/>
</dbReference>
<evidence type="ECO:0000313" key="8">
    <source>
        <dbReference type="EMBL" id="CAC5395892.1"/>
    </source>
</evidence>
<feature type="transmembrane region" description="Helical" evidence="5">
    <location>
        <begin position="233"/>
        <end position="258"/>
    </location>
</feature>
<organism evidence="8 9">
    <name type="scientific">Mytilus coruscus</name>
    <name type="common">Sea mussel</name>
    <dbReference type="NCBI Taxonomy" id="42192"/>
    <lineage>
        <taxon>Eukaryota</taxon>
        <taxon>Metazoa</taxon>
        <taxon>Spiralia</taxon>
        <taxon>Lophotrochozoa</taxon>
        <taxon>Mollusca</taxon>
        <taxon>Bivalvia</taxon>
        <taxon>Autobranchia</taxon>
        <taxon>Pteriomorphia</taxon>
        <taxon>Mytilida</taxon>
        <taxon>Mytiloidea</taxon>
        <taxon>Mytilidae</taxon>
        <taxon>Mytilinae</taxon>
        <taxon>Mytilus</taxon>
    </lineage>
</organism>
<dbReference type="InterPro" id="IPR038050">
    <property type="entry name" value="Neuro_actylchol_rec"/>
</dbReference>
<dbReference type="OrthoDB" id="6123245at2759"/>
<feature type="transmembrane region" description="Helical" evidence="5">
    <location>
        <begin position="293"/>
        <end position="316"/>
    </location>
</feature>
<gene>
    <name evidence="8" type="ORF">MCOR_30514</name>
</gene>
<dbReference type="GO" id="GO:0016020">
    <property type="term" value="C:membrane"/>
    <property type="evidence" value="ECO:0007669"/>
    <property type="project" value="UniProtKB-SubCell"/>
</dbReference>
<dbReference type="FunFam" id="2.70.170.10:FF:000028">
    <property type="entry name" value="AcetylCholine Receptor"/>
    <property type="match status" value="1"/>
</dbReference>
<proteinExistence type="predicted"/>
<feature type="chain" id="PRO_5027063219" description="Neurotransmitter-gated ion-channel ligand-binding domain-containing protein" evidence="6">
    <location>
        <begin position="20"/>
        <end position="443"/>
    </location>
</feature>
<feature type="transmembrane region" description="Helical" evidence="5">
    <location>
        <begin position="421"/>
        <end position="442"/>
    </location>
</feature>
<reference evidence="8 9" key="1">
    <citation type="submission" date="2020-06" db="EMBL/GenBank/DDBJ databases">
        <authorList>
            <person name="Li R."/>
            <person name="Bekaert M."/>
        </authorList>
    </citation>
    <scope>NUCLEOTIDE SEQUENCE [LARGE SCALE GENOMIC DNA]</scope>
    <source>
        <strain evidence="9">wild</strain>
    </source>
</reference>
<keyword evidence="4 5" id="KW-0472">Membrane</keyword>
<keyword evidence="9" id="KW-1185">Reference proteome</keyword>
<protein>
    <recommendedName>
        <fullName evidence="7">Neurotransmitter-gated ion-channel ligand-binding domain-containing protein</fullName>
    </recommendedName>
</protein>
<dbReference type="CDD" id="cd18989">
    <property type="entry name" value="LGIC_ECD_cation"/>
    <property type="match status" value="1"/>
</dbReference>
<sequence length="443" mass="51576">MKFAVSIFCTHLFIIEVVPYNISEVGLLKKDLFGNYDRQVLPKTDSEKPVNVSLSFSLLSVYELDIQNQLLSVSAAFKISWKDELLTWNATKYSGLNELTITLSLIWKPDVIIVNSEGTRKMLTNNDDNHYVNVNHDGLIEWWVYVNLKTFCRVKMKYYPFETQTCDINITKAYLDDSSQILRSVDDSFSLDNYVPNGEWEISPIKSDRQTFLRSKREISGMQWMIEMKRGRLFYYWNFLMPLVSLSIAGCLTFILPTKSNEKLQLSIFVFLANGILIRLFNDSMPSISEETCLFGAFLWANTLTSGLIIVLNISITSLFFCKSPMCISNCCVCIKKCCKCKQITHCFQCCLNENHPEYTINEDKRCYVLHEFHERKRKKVHPWLQGECKLTYFYYGNSNDDNRPKNNIGWDDVSRHIDIFGFWIFFAIHAIIYAIFLTLILV</sequence>